<reference evidence="2 3" key="1">
    <citation type="submission" date="2019-02" db="EMBL/GenBank/DDBJ databases">
        <title>Complete Genome Sequence and Methylome Analysis of free living Spirochaetas.</title>
        <authorList>
            <person name="Fomenkov A."/>
            <person name="Dubinina G."/>
            <person name="Leshcheva N."/>
            <person name="Mikheeva N."/>
            <person name="Grabovich M."/>
            <person name="Vincze T."/>
            <person name="Roberts R.J."/>
        </authorList>
    </citation>
    <scope>NUCLEOTIDE SEQUENCE [LARGE SCALE GENOMIC DNA]</scope>
    <source>
        <strain evidence="2 3">K2</strain>
    </source>
</reference>
<dbReference type="PANTHER" id="PTHR42983">
    <property type="entry name" value="DINITROGENASE IRON-MOLYBDENUM COFACTOR PROTEIN-RELATED"/>
    <property type="match status" value="1"/>
</dbReference>
<dbReference type="InterPro" id="IPR003731">
    <property type="entry name" value="Di-Nase_FeMo-co_biosynth"/>
</dbReference>
<dbReference type="EMBL" id="CP036150">
    <property type="protein sequence ID" value="QEN06550.1"/>
    <property type="molecule type" value="Genomic_DNA"/>
</dbReference>
<name>A0A5C1QHT6_9SPIO</name>
<evidence type="ECO:0000313" key="2">
    <source>
        <dbReference type="EMBL" id="QEN06550.1"/>
    </source>
</evidence>
<dbReference type="Proteomes" id="UP000324209">
    <property type="component" value="Chromosome"/>
</dbReference>
<evidence type="ECO:0000259" key="1">
    <source>
        <dbReference type="Pfam" id="PF02579"/>
    </source>
</evidence>
<dbReference type="CDD" id="cd00851">
    <property type="entry name" value="MTH1175"/>
    <property type="match status" value="1"/>
</dbReference>
<dbReference type="OrthoDB" id="280278at2"/>
<dbReference type="InterPro" id="IPR036105">
    <property type="entry name" value="DiNase_FeMo-co_biosyn_sf"/>
</dbReference>
<dbReference type="AlphaFoldDB" id="A0A5C1QHT6"/>
<dbReference type="KEGG" id="ock:EXM22_00555"/>
<proteinExistence type="predicted"/>
<feature type="domain" description="Dinitrogenase iron-molybdenum cofactor biosynthesis" evidence="1">
    <location>
        <begin position="15"/>
        <end position="103"/>
    </location>
</feature>
<organism evidence="2 3">
    <name type="scientific">Oceanispirochaeta crateris</name>
    <dbReference type="NCBI Taxonomy" id="2518645"/>
    <lineage>
        <taxon>Bacteria</taxon>
        <taxon>Pseudomonadati</taxon>
        <taxon>Spirochaetota</taxon>
        <taxon>Spirochaetia</taxon>
        <taxon>Spirochaetales</taxon>
        <taxon>Spirochaetaceae</taxon>
        <taxon>Oceanispirochaeta</taxon>
    </lineage>
</organism>
<dbReference type="PANTHER" id="PTHR42983:SF1">
    <property type="entry name" value="IRON-MOLYBDENUM PROTEIN"/>
    <property type="match status" value="1"/>
</dbReference>
<dbReference type="Pfam" id="PF02579">
    <property type="entry name" value="Nitro_FeMo-Co"/>
    <property type="match status" value="1"/>
</dbReference>
<protein>
    <submittedName>
        <fullName evidence="2">Dinitrogenase iron-molybdenum cofactor</fullName>
    </submittedName>
</protein>
<dbReference type="Gene3D" id="3.30.420.130">
    <property type="entry name" value="Dinitrogenase iron-molybdenum cofactor biosynthesis domain"/>
    <property type="match status" value="1"/>
</dbReference>
<gene>
    <name evidence="2" type="ORF">EXM22_00555</name>
</gene>
<dbReference type="SUPFAM" id="SSF53146">
    <property type="entry name" value="Nitrogenase accessory factor-like"/>
    <property type="match status" value="1"/>
</dbReference>
<evidence type="ECO:0000313" key="3">
    <source>
        <dbReference type="Proteomes" id="UP000324209"/>
    </source>
</evidence>
<dbReference type="InterPro" id="IPR033913">
    <property type="entry name" value="MTH1175_dom"/>
</dbReference>
<keyword evidence="3" id="KW-1185">Reference proteome</keyword>
<sequence length="120" mass="12856">MEQKKMKIAFPSNDRKHVEEHFGHAKEFVFCTLENGKVEATEYVTPPAHAPGVIPAFVHEQGASAIITGGMGGMAVDIFKGHGIDVILGATGTIEENLETFIKGDLESTGSVCDHSHDHG</sequence>
<accession>A0A5C1QHT6</accession>
<dbReference type="RefSeq" id="WP_149484633.1">
    <property type="nucleotide sequence ID" value="NZ_CP036150.1"/>
</dbReference>